<dbReference type="OMA" id="HRSMYQS"/>
<gene>
    <name evidence="1" type="ORF">ANIA_08091</name>
</gene>
<reference evidence="2" key="1">
    <citation type="journal article" date="2005" name="Nature">
        <title>Sequencing of Aspergillus nidulans and comparative analysis with A. fumigatus and A. oryzae.</title>
        <authorList>
            <person name="Galagan J.E."/>
            <person name="Calvo S.E."/>
            <person name="Cuomo C."/>
            <person name="Ma L.J."/>
            <person name="Wortman J.R."/>
            <person name="Batzoglou S."/>
            <person name="Lee S.I."/>
            <person name="Basturkmen M."/>
            <person name="Spevak C.C."/>
            <person name="Clutterbuck J."/>
            <person name="Kapitonov V."/>
            <person name="Jurka J."/>
            <person name="Scazzocchio C."/>
            <person name="Farman M."/>
            <person name="Butler J."/>
            <person name="Purcell S."/>
            <person name="Harris S."/>
            <person name="Braus G.H."/>
            <person name="Draht O."/>
            <person name="Busch S."/>
            <person name="D'Enfert C."/>
            <person name="Bouchier C."/>
            <person name="Goldman G.H."/>
            <person name="Bell-Pedersen D."/>
            <person name="Griffiths-Jones S."/>
            <person name="Doonan J.H."/>
            <person name="Yu J."/>
            <person name="Vienken K."/>
            <person name="Pain A."/>
            <person name="Freitag M."/>
            <person name="Selker E.U."/>
            <person name="Archer D.B."/>
            <person name="Penalva M.A."/>
            <person name="Oakley B.R."/>
            <person name="Momany M."/>
            <person name="Tanaka T."/>
            <person name="Kumagai T."/>
            <person name="Asai K."/>
            <person name="Machida M."/>
            <person name="Nierman W.C."/>
            <person name="Denning D.W."/>
            <person name="Caddick M."/>
            <person name="Hynes M."/>
            <person name="Paoletti M."/>
            <person name="Fischer R."/>
            <person name="Miller B."/>
            <person name="Dyer P."/>
            <person name="Sachs M.S."/>
            <person name="Osmani S.A."/>
            <person name="Birren B.W."/>
        </authorList>
    </citation>
    <scope>NUCLEOTIDE SEQUENCE [LARGE SCALE GENOMIC DNA]</scope>
    <source>
        <strain evidence="2">FGSC A4 / ATCC 38163 / CBS 112.46 / NRRL 194 / M139</strain>
    </source>
</reference>
<dbReference type="RefSeq" id="XP_681360.1">
    <property type="nucleotide sequence ID" value="XM_676268.1"/>
</dbReference>
<evidence type="ECO:0000313" key="2">
    <source>
        <dbReference type="Proteomes" id="UP000000560"/>
    </source>
</evidence>
<dbReference type="GeneID" id="2869202"/>
<organism evidence="1 2">
    <name type="scientific">Emericella nidulans (strain FGSC A4 / ATCC 38163 / CBS 112.46 / NRRL 194 / M139)</name>
    <name type="common">Aspergillus nidulans</name>
    <dbReference type="NCBI Taxonomy" id="227321"/>
    <lineage>
        <taxon>Eukaryota</taxon>
        <taxon>Fungi</taxon>
        <taxon>Dikarya</taxon>
        <taxon>Ascomycota</taxon>
        <taxon>Pezizomycotina</taxon>
        <taxon>Eurotiomycetes</taxon>
        <taxon>Eurotiomycetidae</taxon>
        <taxon>Eurotiales</taxon>
        <taxon>Aspergillaceae</taxon>
        <taxon>Aspergillus</taxon>
        <taxon>Aspergillus subgen. Nidulantes</taxon>
    </lineage>
</organism>
<reference evidence="2" key="2">
    <citation type="journal article" date="2009" name="Fungal Genet. Biol.">
        <title>The 2008 update of the Aspergillus nidulans genome annotation: a community effort.</title>
        <authorList>
            <person name="Wortman J.R."/>
            <person name="Gilsenan J.M."/>
            <person name="Joardar V."/>
            <person name="Deegan J."/>
            <person name="Clutterbuck J."/>
            <person name="Andersen M.R."/>
            <person name="Archer D."/>
            <person name="Bencina M."/>
            <person name="Braus G."/>
            <person name="Coutinho P."/>
            <person name="von Dohren H."/>
            <person name="Doonan J."/>
            <person name="Driessen A.J."/>
            <person name="Durek P."/>
            <person name="Espeso E."/>
            <person name="Fekete E."/>
            <person name="Flipphi M."/>
            <person name="Estrada C.G."/>
            <person name="Geysens S."/>
            <person name="Goldman G."/>
            <person name="de Groot P.W."/>
            <person name="Hansen K."/>
            <person name="Harris S.D."/>
            <person name="Heinekamp T."/>
            <person name="Helmstaedt K."/>
            <person name="Henrissat B."/>
            <person name="Hofmann G."/>
            <person name="Homan T."/>
            <person name="Horio T."/>
            <person name="Horiuchi H."/>
            <person name="James S."/>
            <person name="Jones M."/>
            <person name="Karaffa L."/>
            <person name="Karanyi Z."/>
            <person name="Kato M."/>
            <person name="Keller N."/>
            <person name="Kelly D.E."/>
            <person name="Kiel J.A."/>
            <person name="Kim J.M."/>
            <person name="van der Klei I.J."/>
            <person name="Klis F.M."/>
            <person name="Kovalchuk A."/>
            <person name="Krasevec N."/>
            <person name="Kubicek C.P."/>
            <person name="Liu B."/>
            <person name="Maccabe A."/>
            <person name="Meyer V."/>
            <person name="Mirabito P."/>
            <person name="Miskei M."/>
            <person name="Mos M."/>
            <person name="Mullins J."/>
            <person name="Nelson D.R."/>
            <person name="Nielsen J."/>
            <person name="Oakley B.R."/>
            <person name="Osmani S.A."/>
            <person name="Pakula T."/>
            <person name="Paszewski A."/>
            <person name="Paulsen I."/>
            <person name="Pilsyk S."/>
            <person name="Pocsi I."/>
            <person name="Punt P.J."/>
            <person name="Ram A.F."/>
            <person name="Ren Q."/>
            <person name="Robellet X."/>
            <person name="Robson G."/>
            <person name="Seiboth B."/>
            <person name="van Solingen P."/>
            <person name="Specht T."/>
            <person name="Sun J."/>
            <person name="Taheri-Talesh N."/>
            <person name="Takeshita N."/>
            <person name="Ussery D."/>
            <person name="vanKuyk P.A."/>
            <person name="Visser H."/>
            <person name="van de Vondervoort P.J."/>
            <person name="de Vries R.P."/>
            <person name="Walton J."/>
            <person name="Xiang X."/>
            <person name="Xiong Y."/>
            <person name="Zeng A.P."/>
            <person name="Brandt B.W."/>
            <person name="Cornell M.J."/>
            <person name="van den Hondel C.A."/>
            <person name="Visser J."/>
            <person name="Oliver S.G."/>
            <person name="Turner G."/>
        </authorList>
    </citation>
    <scope>GENOME REANNOTATION</scope>
    <source>
        <strain evidence="2">FGSC A4 / ATCC 38163 / CBS 112.46 / NRRL 194 / M139</strain>
    </source>
</reference>
<dbReference type="KEGG" id="ani:ANIA_08091"/>
<sequence length="411" mass="47208">MYSILCQVGPRDIPAFGDALMAVRATKVVVDHFHKGQLPPNPFQLDSLSADSHEVSFEELRQILNLVHLIRCIEDFCLYNTEWGRDCYFHLKQENKAAPPQENWLKWQERFHRSMYQSFLMGAVLSRAYQQPLDPSNNCPEHFFKDINTRLQGDEPVLRNDEMAYLLRYPVFNFEAYEDHEPIYGQLADFLVQQSRHRAQSRSNLPDFYPEDAIPNDLDRGQASLLYAETVQCLLASMTLLNHEGYSPIFEKDNKNPDIKSLSRKVTIVPLGSFYPEQIAMPTSVHAAHQTRLLKSPLPQETGESSWNPSARFMSLFLDIMHSSSGQPNHYADTFPTPPPPLQIFQFISRKFLGLRFSDEAFDVEDIDAAHKLFVHHPTASGIYEDEWPDLIPSIFDTPDGGGEYDAYYVV</sequence>
<dbReference type="EMBL" id="BN001302">
    <property type="protein sequence ID" value="CBF73866.1"/>
    <property type="molecule type" value="Genomic_DNA"/>
</dbReference>
<keyword evidence="2" id="KW-1185">Reference proteome</keyword>
<dbReference type="OrthoDB" id="5280464at2759"/>
<dbReference type="HOGENOM" id="CLU_669072_0_0_1"/>
<proteinExistence type="predicted"/>
<name>Q5AUD9_EMENI</name>
<protein>
    <submittedName>
        <fullName evidence="1">Uncharacterized protein</fullName>
    </submittedName>
</protein>
<evidence type="ECO:0000313" key="1">
    <source>
        <dbReference type="EMBL" id="CBF73866.1"/>
    </source>
</evidence>
<dbReference type="STRING" id="227321.Q5AUD9"/>
<dbReference type="eggNOG" id="ENOG502T1I9">
    <property type="taxonomic scope" value="Eukaryota"/>
</dbReference>
<dbReference type="AlphaFoldDB" id="Q5AUD9"/>
<dbReference type="InParanoid" id="Q5AUD9"/>
<accession>Q5AUD9</accession>
<accession>C8V6F3</accession>
<dbReference type="Proteomes" id="UP000000560">
    <property type="component" value="Chromosome II"/>
</dbReference>